<comment type="similarity">
    <text evidence="1">Belongs to the RBR family.</text>
</comment>
<dbReference type="GO" id="GO:0036435">
    <property type="term" value="F:K48-linked polyubiquitin modification-dependent protein binding"/>
    <property type="evidence" value="ECO:0007669"/>
    <property type="project" value="TreeGrafter"/>
</dbReference>
<feature type="compositionally biased region" description="Polar residues" evidence="9">
    <location>
        <begin position="1085"/>
        <end position="1096"/>
    </location>
</feature>
<dbReference type="InterPro" id="IPR044066">
    <property type="entry name" value="TRIAD_supradom"/>
</dbReference>
<feature type="compositionally biased region" description="Basic and acidic residues" evidence="9">
    <location>
        <begin position="180"/>
        <end position="195"/>
    </location>
</feature>
<feature type="region of interest" description="Disordered" evidence="9">
    <location>
        <begin position="692"/>
        <end position="890"/>
    </location>
</feature>
<feature type="compositionally biased region" description="Low complexity" evidence="9">
    <location>
        <begin position="806"/>
        <end position="815"/>
    </location>
</feature>
<feature type="compositionally biased region" description="Low complexity" evidence="9">
    <location>
        <begin position="1865"/>
        <end position="1879"/>
    </location>
</feature>
<feature type="compositionally biased region" description="Basic and acidic residues" evidence="9">
    <location>
        <begin position="1645"/>
        <end position="1656"/>
    </location>
</feature>
<keyword evidence="14" id="KW-1185">Reference proteome</keyword>
<feature type="compositionally biased region" description="Basic and acidic residues" evidence="9">
    <location>
        <begin position="462"/>
        <end position="484"/>
    </location>
</feature>
<feature type="compositionally biased region" description="Polar residues" evidence="9">
    <location>
        <begin position="423"/>
        <end position="433"/>
    </location>
</feature>
<feature type="region of interest" description="Disordered" evidence="9">
    <location>
        <begin position="1071"/>
        <end position="1125"/>
    </location>
</feature>
<feature type="domain" description="RING-type" evidence="10">
    <location>
        <begin position="2167"/>
        <end position="2216"/>
    </location>
</feature>
<feature type="region of interest" description="Disordered" evidence="9">
    <location>
        <begin position="1"/>
        <end position="46"/>
    </location>
</feature>
<dbReference type="GO" id="GO:0070530">
    <property type="term" value="F:K63-linked polyubiquitin modification-dependent protein binding"/>
    <property type="evidence" value="ECO:0007669"/>
    <property type="project" value="TreeGrafter"/>
</dbReference>
<feature type="compositionally biased region" description="Polar residues" evidence="9">
    <location>
        <begin position="256"/>
        <end position="268"/>
    </location>
</feature>
<feature type="compositionally biased region" description="Acidic residues" evidence="9">
    <location>
        <begin position="536"/>
        <end position="551"/>
    </location>
</feature>
<dbReference type="Pfam" id="PF18091">
    <property type="entry name" value="E3_UbLigase_RBR"/>
    <property type="match status" value="1"/>
</dbReference>
<feature type="compositionally biased region" description="Polar residues" evidence="9">
    <location>
        <begin position="738"/>
        <end position="756"/>
    </location>
</feature>
<proteinExistence type="inferred from homology"/>
<keyword evidence="6" id="KW-0833">Ubl conjugation pathway</keyword>
<keyword evidence="7" id="KW-0862">Zinc</keyword>
<dbReference type="InterPro" id="IPR001876">
    <property type="entry name" value="Znf_RanBP2"/>
</dbReference>
<evidence type="ECO:0000256" key="7">
    <source>
        <dbReference type="ARBA" id="ARBA00022833"/>
    </source>
</evidence>
<dbReference type="PROSITE" id="PS50089">
    <property type="entry name" value="ZF_RING_2"/>
    <property type="match status" value="1"/>
</dbReference>
<feature type="domain" description="RanBP2-type" evidence="11">
    <location>
        <begin position="562"/>
        <end position="585"/>
    </location>
</feature>
<dbReference type="InterPro" id="IPR026254">
    <property type="entry name" value="RNF31-like"/>
</dbReference>
<keyword evidence="4" id="KW-0677">Repeat</keyword>
<feature type="region of interest" description="Disordered" evidence="9">
    <location>
        <begin position="2054"/>
        <end position="2079"/>
    </location>
</feature>
<feature type="compositionally biased region" description="Basic residues" evidence="9">
    <location>
        <begin position="1604"/>
        <end position="1618"/>
    </location>
</feature>
<evidence type="ECO:0000313" key="13">
    <source>
        <dbReference type="EMBL" id="CAH0557578.1"/>
    </source>
</evidence>
<feature type="region of interest" description="Disordered" evidence="9">
    <location>
        <begin position="1544"/>
        <end position="1704"/>
    </location>
</feature>
<evidence type="ECO:0000259" key="10">
    <source>
        <dbReference type="PROSITE" id="PS50089"/>
    </source>
</evidence>
<dbReference type="Gene3D" id="3.30.40.10">
    <property type="entry name" value="Zinc/RING finger domain, C3HC4 (zinc finger)"/>
    <property type="match status" value="1"/>
</dbReference>
<protein>
    <recommendedName>
        <fullName evidence="15">RBR-type E3 ubiquitin transferase</fullName>
    </recommendedName>
</protein>
<dbReference type="InterPro" id="IPR047541">
    <property type="entry name" value="RNF31_RBR_mRING-HC-like"/>
</dbReference>
<dbReference type="Pfam" id="PF01485">
    <property type="entry name" value="IBR"/>
    <property type="match status" value="1"/>
</dbReference>
<feature type="compositionally biased region" description="Polar residues" evidence="9">
    <location>
        <begin position="1544"/>
        <end position="1555"/>
    </location>
</feature>
<dbReference type="CDD" id="cd19815">
    <property type="entry name" value="Bbox1_HOIP"/>
    <property type="match status" value="1"/>
</dbReference>
<evidence type="ECO:0000256" key="5">
    <source>
        <dbReference type="ARBA" id="ARBA00022771"/>
    </source>
</evidence>
<dbReference type="Pfam" id="PF16678">
    <property type="entry name" value="UBA_HOIP"/>
    <property type="match status" value="1"/>
</dbReference>
<feature type="compositionally biased region" description="Polar residues" evidence="9">
    <location>
        <begin position="1594"/>
        <end position="1603"/>
    </location>
</feature>
<evidence type="ECO:0000259" key="11">
    <source>
        <dbReference type="PROSITE" id="PS50199"/>
    </source>
</evidence>
<feature type="region of interest" description="Disordered" evidence="9">
    <location>
        <begin position="1180"/>
        <end position="1203"/>
    </location>
</feature>
<dbReference type="CDD" id="cd16631">
    <property type="entry name" value="mRING-HC-C4C4_RBR_HOIP"/>
    <property type="match status" value="1"/>
</dbReference>
<dbReference type="SUPFAM" id="SSF57850">
    <property type="entry name" value="RING/U-box"/>
    <property type="match status" value="3"/>
</dbReference>
<feature type="region of interest" description="Disordered" evidence="9">
    <location>
        <begin position="291"/>
        <end position="317"/>
    </location>
</feature>
<evidence type="ECO:0000256" key="1">
    <source>
        <dbReference type="ARBA" id="ARBA00008278"/>
    </source>
</evidence>
<feature type="compositionally biased region" description="Pro residues" evidence="9">
    <location>
        <begin position="134"/>
        <end position="151"/>
    </location>
</feature>
<dbReference type="Pfam" id="PF22191">
    <property type="entry name" value="IBR_1"/>
    <property type="match status" value="1"/>
</dbReference>
<dbReference type="InterPro" id="IPR002867">
    <property type="entry name" value="IBR_dom"/>
</dbReference>
<dbReference type="GO" id="GO:0071797">
    <property type="term" value="C:LUBAC complex"/>
    <property type="evidence" value="ECO:0007669"/>
    <property type="project" value="InterPro"/>
</dbReference>
<dbReference type="InterPro" id="IPR032065">
    <property type="entry name" value="RNF31-UBA"/>
</dbReference>
<sequence length="2617" mass="295544">MAISNPSTRLRLARNMPQWVNKSGSSAPPPPLPKEQSSIKNKQYKQKIEEPDYEVIEFGQQYSNAPPLLPAKNGNSLKRDGKHCQLCGASGPSVQCEQCRQIFCHSCDDMYHRHPKRQTHIRRQTSDSSRFQPIRPPLPPKGEPPSAPVPPPRRRRGSSVGPSPCPSPTPNRHSQGFQPDQRKDANSFSFREKMNSLKRMMGNRPLPPTPTSPNFTSSRSEFCASPPNLNRGYRPPSPSSSLQERYRQHQMAMRGTTPNLPSTVSSEFEQPPSRDSGYPDWEIEQWNQRARSGSMSGSEFGGNRGQRKFSNTSLPPNRLPHSASVFDLNMQQPVPHHHHHGFVPIQSAQSMAQLHQPCCQPQPWVDQWGMCNPQHGSNMSLNMGPNGYPVNPMWMNTWQGPPPTGYPYPHPQQMNMHHDARSCSHSRPASPTHSVKSRKSTLSRKSRKKYRDTDSDDEDDIDERRSMRSERKSLSNRFSDRQIPLRDVASMPREVMRRHTLDHLDRSSVARSRRSVKESSSDSDDYQSESQKDSEIPEEDESVYDNNDDDEEPKRPVNKVVPASSWECEHCTFVNEAGTRVCTVCCKTASETPKIVKQAQNNNNKNNKVSRTQSAKLPPIKKSQPKEKIQRSMSSDDYSKDYSETESVLNKMGKLKIVDTKPEIKTVLNDVKKGKEEAVSEKDNEDVMEISENLSEQEVQKVSTSVGCSPPREIPSNTSVSEEKSSKSDSEKLERIMVTTSCGTSPPPQSISTQTYEELPPPRDSNRSPRATSRSSRRRDFKRSQSLKGTSQKRGSEWSLHRSSSRHSLTTDSQSLPGSREQSPFSYDYEEEPYSHRDRRNHGPTNTRLSHSIMDLRKPDLYRRPSQYDIYRDSQDNPGHRNRSESFNVDYLSEPRHDTFKSQGMELVKLLREAEQYKYTADEVQAAITQCKDMNPIEWLREHWDATIASVQTLATQLGREGPMNIVGTVSENEARDALRLHKGNLWPAVTECVEQRQRKYATLASRGDFGREDIVTVLTANHGDLEAAYNELSKSQLKPFLMRIWGPPVGTENEAGNEGATLQKIRGEEPITEDEKNIKDQAIAVSSETSTNYAPTTDKPENVSNAPSENLKKARKQQHKNSLKDIEIEVLKNLEDMNRLSESLDNEDPPEPSASKPKVFVEKSSTVIQVVDNDFLIPYPQNSNAGTPDSITTDSSDNEAQNDNFKDAVESLTKDFNTQTNYNDNSITVEPTRKEPAYNLSRKKSVSKLNITLTSHNTAAADLDFVAIELPVAQSAQLMQNEEESTPTNNVVLESKAAIVLKPALKKEMSNKNFTATMPVNFNTQSTSSNVEDLVPPEKNIVEPFEITSPIPVNNLAKIPDEKNHDTQSTSSNIEVLVSPVENSVEANNPSIEENVTIQVENLAIQVLVPPAKKSAEIIDERRKNDVSATSNDNLAEIQDGSLELPLINNNQDNLAPLVVEKATTEEPVTTDNNIIENIYPPVSSIDTNNTQAVEKSSANESKTPEFHAALEQNTQHEVIEPMQANTNDNKVDVNEGIVELEFTNNTESANQENIIEDKTQGSEEKDNSLLPESEQDSAINTVENTEIKEKPSTSTTVQPLNRKQKKSMRKAKRRSEKRAARRESTTSTTESSSEVPETDNNTDTEKLKNMEENNVKQPSKLNRKKCLSKHESQKYSKYKRNTTEPKKDLEEYSPEILSDNNNKLEEEIRETLESVKEIVVVEEDLEKPQEAEVVDVIEKVNKKQKGSKNKVKKSKTVKAVDQIKDEQVPTENKISKSETVIAVNKNNDDEATPNEIKVSKSGTLKAFNQIISENDLPQEAANEISKSETLRAVNQIKSEDDCQTIENQPKTTTTIQMAQNKQSTIPAIKKPSKIPISRQRSVSKSEPKSPEVHATQSKIPVKTNTKPHNEKATVEPPTKIADKVEDIANEMKSTVEAVKKQLSDPISKRNQLIKKSSMDSTTSSCKQYSYTKSMDNDSDSSVSDSNVEEILELSSDDENYEDFEEDFEEIEESASEDYDEFDANNVKMAEELNINLYSERVNELTTNLQNKNNSIEETCESEEYVSEEELKTDESEDEVEETNNKLEHTEHIDLDLQVEFKQPTEHEKMERQARRFLAEGQCQTYQQAELAVSLMALNFSSDEAIEAVQDCSSLDAAIAYLQQDCELCAGKYPMNKIISMLKCIHKCCYDCAKNYFTIQITDKTIMDCTCPFCKHPELGESTEDEISDYFSHLDILLKGILENDVHELFQRKLRDRTLMQDPNFKWCAQCSSGFISNPRQKRLICPDCKSVSCASCRRTWETQHEGITCDQFAEWKDANDPENQVQAVTKHLAENGIDCPKCKFRYSLAKGGCMHFTCTQCKYEFCYGCSKTFMMGAKCTVSQYCAKLGLHAHHPRNCLFYLRDKEPGELQHLLKANKIKFDTEISGDETKKCPIPLQKETPSGLVDTICNGDVEKAQAGLCRQHYVEYLVGLIGRHKVDPISILDLAEITQELRRRGKQLPERPASCMEFEYKRICAKVGAPTLFPLKKQKHLIAALETLPMCPTATFSCSIEHGKTFSLFIVNILHDIFFNIRKLSGFTLKIRQRIRKQVSNDATWWRNQVIISIKTSNAVGT</sequence>
<feature type="compositionally biased region" description="Basic and acidic residues" evidence="9">
    <location>
        <begin position="721"/>
        <end position="735"/>
    </location>
</feature>
<dbReference type="GO" id="GO:1990450">
    <property type="term" value="F:linear polyubiquitin binding"/>
    <property type="evidence" value="ECO:0007669"/>
    <property type="project" value="TreeGrafter"/>
</dbReference>
<dbReference type="InterPro" id="IPR013083">
    <property type="entry name" value="Znf_RING/FYVE/PHD"/>
</dbReference>
<feature type="compositionally biased region" description="Basic and acidic residues" evidence="9">
    <location>
        <begin position="1683"/>
        <end position="1692"/>
    </location>
</feature>
<organism evidence="13 14">
    <name type="scientific">Brassicogethes aeneus</name>
    <name type="common">Rape pollen beetle</name>
    <name type="synonym">Meligethes aeneus</name>
    <dbReference type="NCBI Taxonomy" id="1431903"/>
    <lineage>
        <taxon>Eukaryota</taxon>
        <taxon>Metazoa</taxon>
        <taxon>Ecdysozoa</taxon>
        <taxon>Arthropoda</taxon>
        <taxon>Hexapoda</taxon>
        <taxon>Insecta</taxon>
        <taxon>Pterygota</taxon>
        <taxon>Neoptera</taxon>
        <taxon>Endopterygota</taxon>
        <taxon>Coleoptera</taxon>
        <taxon>Polyphaga</taxon>
        <taxon>Cucujiformia</taxon>
        <taxon>Nitidulidae</taxon>
        <taxon>Meligethinae</taxon>
        <taxon>Brassicogethes</taxon>
    </lineage>
</organism>
<dbReference type="InterPro" id="IPR001841">
    <property type="entry name" value="Znf_RING"/>
</dbReference>
<feature type="region of interest" description="Disordered" evidence="9">
    <location>
        <begin position="405"/>
        <end position="558"/>
    </location>
</feature>
<dbReference type="InterPro" id="IPR047540">
    <property type="entry name" value="BRcat_RBR_RNF31-like"/>
</dbReference>
<evidence type="ECO:0000256" key="2">
    <source>
        <dbReference type="ARBA" id="ARBA00022679"/>
    </source>
</evidence>
<evidence type="ECO:0000256" key="3">
    <source>
        <dbReference type="ARBA" id="ARBA00022723"/>
    </source>
</evidence>
<feature type="region of interest" description="Disordered" evidence="9">
    <location>
        <begin position="597"/>
        <end position="641"/>
    </location>
</feature>
<evidence type="ECO:0000259" key="12">
    <source>
        <dbReference type="PROSITE" id="PS51873"/>
    </source>
</evidence>
<keyword evidence="5 8" id="KW-0863">Zinc-finger</keyword>
<dbReference type="PANTHER" id="PTHR16004">
    <property type="entry name" value="RING FINGER PROTEIN 31-RELATED"/>
    <property type="match status" value="1"/>
</dbReference>
<dbReference type="GO" id="GO:0061630">
    <property type="term" value="F:ubiquitin protein ligase activity"/>
    <property type="evidence" value="ECO:0007669"/>
    <property type="project" value="TreeGrafter"/>
</dbReference>
<evidence type="ECO:0000256" key="9">
    <source>
        <dbReference type="SAM" id="MobiDB-lite"/>
    </source>
</evidence>
<dbReference type="SMART" id="SM00647">
    <property type="entry name" value="IBR"/>
    <property type="match status" value="2"/>
</dbReference>
<feature type="compositionally biased region" description="Low complexity" evidence="9">
    <location>
        <begin position="1627"/>
        <end position="1637"/>
    </location>
</feature>
<dbReference type="InterPro" id="IPR041031">
    <property type="entry name" value="RNF31_C"/>
</dbReference>
<feature type="compositionally biased region" description="Basic and acidic residues" evidence="9">
    <location>
        <begin position="1071"/>
        <end position="1080"/>
    </location>
</feature>
<feature type="region of interest" description="Disordered" evidence="9">
    <location>
        <begin position="1844"/>
        <end position="1921"/>
    </location>
</feature>
<keyword evidence="3" id="KW-0479">Metal-binding</keyword>
<feature type="compositionally biased region" description="Basic and acidic residues" evidence="9">
    <location>
        <begin position="870"/>
        <end position="884"/>
    </location>
</feature>
<accession>A0A9P0BA89</accession>
<dbReference type="GO" id="GO:0097039">
    <property type="term" value="P:protein linear polyubiquitination"/>
    <property type="evidence" value="ECO:0007669"/>
    <property type="project" value="TreeGrafter"/>
</dbReference>
<feature type="compositionally biased region" description="Acidic residues" evidence="9">
    <location>
        <begin position="2059"/>
        <end position="2069"/>
    </location>
</feature>
<gene>
    <name evidence="13" type="ORF">MELIAE_LOCUS8270</name>
</gene>
<dbReference type="SMART" id="SM00547">
    <property type="entry name" value="ZnF_RBZ"/>
    <property type="match status" value="1"/>
</dbReference>
<dbReference type="PROSITE" id="PS01358">
    <property type="entry name" value="ZF_RANBP2_1"/>
    <property type="match status" value="1"/>
</dbReference>
<feature type="compositionally biased region" description="Polar residues" evidence="9">
    <location>
        <begin position="1181"/>
        <end position="1203"/>
    </location>
</feature>
<feature type="compositionally biased region" description="Basic and acidic residues" evidence="9">
    <location>
        <begin position="854"/>
        <end position="863"/>
    </location>
</feature>
<dbReference type="CDD" id="cd20337">
    <property type="entry name" value="BRcat_RBR_HOIP"/>
    <property type="match status" value="1"/>
</dbReference>
<feature type="compositionally biased region" description="Polar residues" evidence="9">
    <location>
        <begin position="816"/>
        <end position="825"/>
    </location>
</feature>
<keyword evidence="2" id="KW-0808">Transferase</keyword>
<dbReference type="GO" id="GO:0008270">
    <property type="term" value="F:zinc ion binding"/>
    <property type="evidence" value="ECO:0007669"/>
    <property type="project" value="UniProtKB-KW"/>
</dbReference>
<dbReference type="Gene3D" id="1.10.8.10">
    <property type="entry name" value="DNA helicase RuvA subunit, C-terminal domain"/>
    <property type="match status" value="1"/>
</dbReference>
<feature type="compositionally biased region" description="Polar residues" evidence="9">
    <location>
        <begin position="1896"/>
        <end position="1908"/>
    </location>
</feature>
<evidence type="ECO:0000313" key="14">
    <source>
        <dbReference type="Proteomes" id="UP001154078"/>
    </source>
</evidence>
<reference evidence="13" key="1">
    <citation type="submission" date="2021-12" db="EMBL/GenBank/DDBJ databases">
        <authorList>
            <person name="King R."/>
        </authorList>
    </citation>
    <scope>NUCLEOTIDE SEQUENCE</scope>
</reference>
<name>A0A9P0BA89_BRAAE</name>
<dbReference type="InterPro" id="IPR047543">
    <property type="entry name" value="Bbox1_RNF31-like"/>
</dbReference>
<dbReference type="PROSITE" id="PS51873">
    <property type="entry name" value="TRIAD"/>
    <property type="match status" value="1"/>
</dbReference>
<dbReference type="InterPro" id="IPR047542">
    <property type="entry name" value="Rcat_RBR_RNF31-like"/>
</dbReference>
<feature type="compositionally biased region" description="Polar residues" evidence="9">
    <location>
        <begin position="692"/>
        <end position="707"/>
    </location>
</feature>
<dbReference type="EMBL" id="OV121136">
    <property type="protein sequence ID" value="CAH0557578.1"/>
    <property type="molecule type" value="Genomic_DNA"/>
</dbReference>
<dbReference type="OrthoDB" id="9978677at2759"/>
<dbReference type="PROSITE" id="PS50199">
    <property type="entry name" value="ZF_RANBP2_2"/>
    <property type="match status" value="1"/>
</dbReference>
<dbReference type="Gene3D" id="6.10.140.1100">
    <property type="match status" value="1"/>
</dbReference>
<feature type="compositionally biased region" description="Polar residues" evidence="9">
    <location>
        <begin position="1846"/>
        <end position="1864"/>
    </location>
</feature>
<dbReference type="Proteomes" id="UP001154078">
    <property type="component" value="Chromosome 5"/>
</dbReference>
<evidence type="ECO:0000256" key="6">
    <source>
        <dbReference type="ARBA" id="ARBA00022786"/>
    </source>
</evidence>
<feature type="domain" description="RING-type" evidence="12">
    <location>
        <begin position="2163"/>
        <end position="2399"/>
    </location>
</feature>
<feature type="compositionally biased region" description="Basic and acidic residues" evidence="9">
    <location>
        <begin position="1557"/>
        <end position="1569"/>
    </location>
</feature>
<dbReference type="CDD" id="cd20351">
    <property type="entry name" value="Rcat_RBR_HOIP"/>
    <property type="match status" value="1"/>
</dbReference>
<dbReference type="PANTHER" id="PTHR16004:SF2">
    <property type="entry name" value="E3 UBIQUITIN-PROTEIN LIGASE LUBEL"/>
    <property type="match status" value="1"/>
</dbReference>
<evidence type="ECO:0008006" key="15">
    <source>
        <dbReference type="Google" id="ProtNLM"/>
    </source>
</evidence>
<feature type="compositionally biased region" description="Basic residues" evidence="9">
    <location>
        <begin position="435"/>
        <end position="450"/>
    </location>
</feature>
<feature type="compositionally biased region" description="Basic and acidic residues" evidence="9">
    <location>
        <begin position="494"/>
        <end position="508"/>
    </location>
</feature>
<evidence type="ECO:0000256" key="4">
    <source>
        <dbReference type="ARBA" id="ARBA00022737"/>
    </source>
</evidence>
<feature type="region of interest" description="Disordered" evidence="9">
    <location>
        <begin position="115"/>
        <end position="279"/>
    </location>
</feature>
<evidence type="ECO:0000256" key="8">
    <source>
        <dbReference type="PROSITE-ProRule" id="PRU00322"/>
    </source>
</evidence>